<accession>A0A6P6YAX7</accession>
<organism evidence="2 3">
    <name type="scientific">Dermatophagoides pteronyssinus</name>
    <name type="common">European house dust mite</name>
    <dbReference type="NCBI Taxonomy" id="6956"/>
    <lineage>
        <taxon>Eukaryota</taxon>
        <taxon>Metazoa</taxon>
        <taxon>Ecdysozoa</taxon>
        <taxon>Arthropoda</taxon>
        <taxon>Chelicerata</taxon>
        <taxon>Arachnida</taxon>
        <taxon>Acari</taxon>
        <taxon>Acariformes</taxon>
        <taxon>Sarcoptiformes</taxon>
        <taxon>Astigmata</taxon>
        <taxon>Psoroptidia</taxon>
        <taxon>Analgoidea</taxon>
        <taxon>Pyroglyphidae</taxon>
        <taxon>Dermatophagoidinae</taxon>
        <taxon>Dermatophagoides</taxon>
    </lineage>
</organism>
<feature type="region of interest" description="Disordered" evidence="1">
    <location>
        <begin position="1"/>
        <end position="52"/>
    </location>
</feature>
<feature type="compositionally biased region" description="Low complexity" evidence="1">
    <location>
        <begin position="1"/>
        <end position="26"/>
    </location>
</feature>
<dbReference type="Proteomes" id="UP000515146">
    <property type="component" value="Unplaced"/>
</dbReference>
<evidence type="ECO:0000313" key="3">
    <source>
        <dbReference type="RefSeq" id="XP_027201764.1"/>
    </source>
</evidence>
<protein>
    <submittedName>
        <fullName evidence="3">Inositol polyphosphate multikinase-like</fullName>
    </submittedName>
</protein>
<keyword evidence="2" id="KW-1185">Reference proteome</keyword>
<sequence>MNQMNSSSGGLPKSLYSSSSSTSASTMMVKTNSNSTCRISSPRSPSPPSFLLKGIQDKIKRNEFSKLEQLLAAKLQSKIPNKPKQSKPIQNHHCNNELLKNFWPNHHLIDEKSKKCLAIKSLSIKLHEKRLRQIFLRDQTGCFLVCLLEHENRLIEKPIIFINEWDIDDQLNDTITIDINEIFNIDDDDDDNDDNDDNKQDFIVTIKIFFMFHPIDNRQQQRKRRQEINWKKFIPIRGLMTKIVSSLKKRKRLDVKQIDLTSVARCLNQQQPINSSFQLLGQIKLDYSNLGQQQRPFRLEKFNYCW</sequence>
<dbReference type="KEGG" id="dpte:113795751"/>
<evidence type="ECO:0000256" key="1">
    <source>
        <dbReference type="SAM" id="MobiDB-lite"/>
    </source>
</evidence>
<dbReference type="RefSeq" id="XP_027201764.1">
    <property type="nucleotide sequence ID" value="XM_027345963.1"/>
</dbReference>
<name>A0A6P6YAX7_DERPT</name>
<feature type="compositionally biased region" description="Polar residues" evidence="1">
    <location>
        <begin position="28"/>
        <end position="39"/>
    </location>
</feature>
<gene>
    <name evidence="3" type="primary">LOC113795751</name>
</gene>
<evidence type="ECO:0000313" key="2">
    <source>
        <dbReference type="Proteomes" id="UP000515146"/>
    </source>
</evidence>
<proteinExistence type="predicted"/>
<reference evidence="3" key="1">
    <citation type="submission" date="2025-08" db="UniProtKB">
        <authorList>
            <consortium name="RefSeq"/>
        </authorList>
    </citation>
    <scope>IDENTIFICATION</scope>
    <source>
        <strain evidence="3">Airmid</strain>
    </source>
</reference>
<dbReference type="AlphaFoldDB" id="A0A6P6YAX7"/>
<dbReference type="InParanoid" id="A0A6P6YAX7"/>